<dbReference type="GO" id="GO:0046872">
    <property type="term" value="F:metal ion binding"/>
    <property type="evidence" value="ECO:0007669"/>
    <property type="project" value="UniProtKB-KW"/>
</dbReference>
<comment type="similarity">
    <text evidence="2">Belongs to the GmhB family.</text>
</comment>
<keyword evidence="4" id="KW-0479">Metal-binding</keyword>
<dbReference type="InterPro" id="IPR006549">
    <property type="entry name" value="HAD-SF_hydro_IIIA"/>
</dbReference>
<dbReference type="NCBIfam" id="TIGR01662">
    <property type="entry name" value="HAD-SF-IIIA"/>
    <property type="match status" value="1"/>
</dbReference>
<dbReference type="GO" id="GO:0005975">
    <property type="term" value="P:carbohydrate metabolic process"/>
    <property type="evidence" value="ECO:0007669"/>
    <property type="project" value="InterPro"/>
</dbReference>
<dbReference type="PIRSF" id="PIRSF004682">
    <property type="entry name" value="GmhB"/>
    <property type="match status" value="1"/>
</dbReference>
<dbReference type="SUPFAM" id="SSF56784">
    <property type="entry name" value="HAD-like"/>
    <property type="match status" value="1"/>
</dbReference>
<evidence type="ECO:0000256" key="2">
    <source>
        <dbReference type="ARBA" id="ARBA00005628"/>
    </source>
</evidence>
<protein>
    <recommendedName>
        <fullName evidence="7">D,D-heptose 1,7-bisphosphate phosphatase</fullName>
    </recommendedName>
</protein>
<keyword evidence="3" id="KW-0963">Cytoplasm</keyword>
<evidence type="ECO:0000313" key="8">
    <source>
        <dbReference type="EMBL" id="OIR03647.1"/>
    </source>
</evidence>
<keyword evidence="5 8" id="KW-0378">Hydrolase</keyword>
<dbReference type="Gene3D" id="3.40.50.1000">
    <property type="entry name" value="HAD superfamily/HAD-like"/>
    <property type="match status" value="1"/>
</dbReference>
<gene>
    <name evidence="8" type="primary">gmhB_4</name>
    <name evidence="8" type="ORF">GALL_142690</name>
</gene>
<proteinExistence type="inferred from homology"/>
<name>A0A1J5S5S8_9ZZZZ</name>
<dbReference type="AlphaFoldDB" id="A0A1J5S5S8"/>
<dbReference type="GO" id="GO:0016791">
    <property type="term" value="F:phosphatase activity"/>
    <property type="evidence" value="ECO:0007669"/>
    <property type="project" value="InterPro"/>
</dbReference>
<dbReference type="PANTHER" id="PTHR42891:SF1">
    <property type="entry name" value="D-GLYCERO-BETA-D-MANNO-HEPTOSE-1,7-BISPHOSPHATE 7-PHOSPHATASE"/>
    <property type="match status" value="1"/>
</dbReference>
<dbReference type="PANTHER" id="PTHR42891">
    <property type="entry name" value="D-GLYCERO-BETA-D-MANNO-HEPTOSE-1,7-BISPHOSPHATE 7-PHOSPHATASE"/>
    <property type="match status" value="1"/>
</dbReference>
<dbReference type="GO" id="GO:0005737">
    <property type="term" value="C:cytoplasm"/>
    <property type="evidence" value="ECO:0007669"/>
    <property type="project" value="UniProtKB-SubCell"/>
</dbReference>
<organism evidence="8">
    <name type="scientific">mine drainage metagenome</name>
    <dbReference type="NCBI Taxonomy" id="410659"/>
    <lineage>
        <taxon>unclassified sequences</taxon>
        <taxon>metagenomes</taxon>
        <taxon>ecological metagenomes</taxon>
    </lineage>
</organism>
<sequence>MNGLSIQPMSKALFLDRDGTLIVDKVYLSDPEGVELFPGVREAIQRARSLGYRLFLFTNQSGIGRGYYTLEDALRVNARLDALLGGPQPVFDEVCIAPEAPDQPTVYRKPSPRFIVETIARYGFAPGDCTMVGDSAADIGAALAAGIRAAAVRTGKVDPSSLPIVTENQIPVFDTFAAWAASELGA</sequence>
<dbReference type="InterPro" id="IPR036412">
    <property type="entry name" value="HAD-like_sf"/>
</dbReference>
<keyword evidence="6" id="KW-0119">Carbohydrate metabolism</keyword>
<dbReference type="NCBIfam" id="TIGR01656">
    <property type="entry name" value="Histidinol-ppas"/>
    <property type="match status" value="1"/>
</dbReference>
<evidence type="ECO:0000256" key="7">
    <source>
        <dbReference type="ARBA" id="ARBA00031828"/>
    </source>
</evidence>
<evidence type="ECO:0000256" key="3">
    <source>
        <dbReference type="ARBA" id="ARBA00022490"/>
    </source>
</evidence>
<comment type="caution">
    <text evidence="8">The sequence shown here is derived from an EMBL/GenBank/DDBJ whole genome shotgun (WGS) entry which is preliminary data.</text>
</comment>
<dbReference type="InterPro" id="IPR006543">
    <property type="entry name" value="Histidinol-phos"/>
</dbReference>
<evidence type="ECO:0000256" key="5">
    <source>
        <dbReference type="ARBA" id="ARBA00022801"/>
    </source>
</evidence>
<dbReference type="InterPro" id="IPR023214">
    <property type="entry name" value="HAD_sf"/>
</dbReference>
<accession>A0A1J5S5S8</accession>
<evidence type="ECO:0000256" key="4">
    <source>
        <dbReference type="ARBA" id="ARBA00022723"/>
    </source>
</evidence>
<dbReference type="EMBL" id="MLJW01000064">
    <property type="protein sequence ID" value="OIR03647.1"/>
    <property type="molecule type" value="Genomic_DNA"/>
</dbReference>
<dbReference type="InterPro" id="IPR004446">
    <property type="entry name" value="Heptose_bisP_phosphatase"/>
</dbReference>
<reference evidence="8" key="1">
    <citation type="submission" date="2016-10" db="EMBL/GenBank/DDBJ databases">
        <title>Sequence of Gallionella enrichment culture.</title>
        <authorList>
            <person name="Poehlein A."/>
            <person name="Muehling M."/>
            <person name="Daniel R."/>
        </authorList>
    </citation>
    <scope>NUCLEOTIDE SEQUENCE</scope>
</reference>
<comment type="subcellular location">
    <subcellularLocation>
        <location evidence="1">Cytoplasm</location>
    </subcellularLocation>
</comment>
<evidence type="ECO:0000256" key="1">
    <source>
        <dbReference type="ARBA" id="ARBA00004496"/>
    </source>
</evidence>
<evidence type="ECO:0000256" key="6">
    <source>
        <dbReference type="ARBA" id="ARBA00023277"/>
    </source>
</evidence>
<dbReference type="Pfam" id="PF13242">
    <property type="entry name" value="Hydrolase_like"/>
    <property type="match status" value="1"/>
</dbReference>